<dbReference type="PANTHER" id="PTHR43699:SF1">
    <property type="entry name" value="3-DEHYDROQUINATE DEHYDRATASE"/>
    <property type="match status" value="1"/>
</dbReference>
<comment type="pathway">
    <text evidence="4">Metabolic intermediate biosynthesis; chorismate biosynthesis; chorismate from D-erythrose 4-phosphate and phosphoenolpyruvate: step 3/7.</text>
</comment>
<evidence type="ECO:0000256" key="4">
    <source>
        <dbReference type="HAMAP-Rule" id="MF_00214"/>
    </source>
</evidence>
<dbReference type="EMBL" id="RXIF01000002">
    <property type="protein sequence ID" value="RZN65477.1"/>
    <property type="molecule type" value="Genomic_DNA"/>
</dbReference>
<feature type="binding site" evidence="4">
    <location>
        <position position="194"/>
    </location>
    <ligand>
        <name>3-dehydroquinate</name>
        <dbReference type="ChEBI" id="CHEBI:32364"/>
    </ligand>
</feature>
<dbReference type="Pfam" id="PF01487">
    <property type="entry name" value="DHquinase_I"/>
    <property type="match status" value="1"/>
</dbReference>
<dbReference type="GO" id="GO:0008652">
    <property type="term" value="P:amino acid biosynthetic process"/>
    <property type="evidence" value="ECO:0007669"/>
    <property type="project" value="UniProtKB-KW"/>
</dbReference>
<dbReference type="InterPro" id="IPR001381">
    <property type="entry name" value="DHquinase_I"/>
</dbReference>
<sequence>MNDLYVTYHGSLDRKFYIVTTVKNIEEAIVADNAGTDIVELRLDLVEQKNRSFFKSFSDFAERSKKPIIATCRSDKEGGFCKEEDQADLFEKVLHFSDYLDIELRSKNLDKIKDFCKDFNKKLIVSYHDFKKTPQKRLIKDIIEECASIGDIPKVAFMATDIYDVFLLEELTIEYSKKIPIVSISMGEIGRISRISLPFYGSIFAYTYVCEAKAPGQISIQDLKSILRILS</sequence>
<keyword evidence="3 4" id="KW-0704">Schiff base</keyword>
<keyword evidence="4" id="KW-0028">Amino-acid biosynthesis</keyword>
<comment type="function">
    <text evidence="4">Involved in the third step of the chorismate pathway, which leads to the biosynthesis of aromatic amino acids. Catalyzes the cis-dehydration of 3-dehydroquinate (DHQ) and introduces the first double bond of the aromatic ring to yield 3-dehydroshikimate.</text>
</comment>
<dbReference type="UniPathway" id="UPA00053">
    <property type="reaction ID" value="UER00086"/>
</dbReference>
<feature type="active site" description="Schiff-base intermediate with substrate" evidence="4">
    <location>
        <position position="154"/>
    </location>
</feature>
<dbReference type="InterPro" id="IPR013785">
    <property type="entry name" value="Aldolase_TIM"/>
</dbReference>
<dbReference type="InterPro" id="IPR050146">
    <property type="entry name" value="Type-I_3-dehydroquinase"/>
</dbReference>
<reference evidence="5 6" key="1">
    <citation type="journal article" date="2019" name="Nat. Microbiol.">
        <title>Wide diversity of methane and short-chain alkane metabolisms in uncultured archaea.</title>
        <authorList>
            <person name="Borrel G."/>
            <person name="Adam P.S."/>
            <person name="McKay L.J."/>
            <person name="Chen L.X."/>
            <person name="Sierra-Garcia I.N."/>
            <person name="Sieber C.M."/>
            <person name="Letourneur Q."/>
            <person name="Ghozlane A."/>
            <person name="Andersen G.L."/>
            <person name="Li W.J."/>
            <person name="Hallam S.J."/>
            <person name="Muyzer G."/>
            <person name="de Oliveira V.M."/>
            <person name="Inskeep W.P."/>
            <person name="Banfield J.F."/>
            <person name="Gribaldo S."/>
        </authorList>
    </citation>
    <scope>NUCLEOTIDE SEQUENCE [LARGE SCALE GENOMIC DNA]</scope>
    <source>
        <strain evidence="5">NM1a</strain>
    </source>
</reference>
<dbReference type="GO" id="GO:0046279">
    <property type="term" value="P:3,4-dihydroxybenzoate biosynthetic process"/>
    <property type="evidence" value="ECO:0007669"/>
    <property type="project" value="TreeGrafter"/>
</dbReference>
<keyword evidence="4" id="KW-0057">Aromatic amino acid biosynthesis</keyword>
<keyword evidence="2 4" id="KW-0456">Lyase</keyword>
<dbReference type="Proteomes" id="UP000317158">
    <property type="component" value="Unassembled WGS sequence"/>
</dbReference>
<accession>A0A520KTS1</accession>
<comment type="catalytic activity">
    <reaction evidence="1 4">
        <text>3-dehydroquinate = 3-dehydroshikimate + H2O</text>
        <dbReference type="Rhea" id="RHEA:21096"/>
        <dbReference type="ChEBI" id="CHEBI:15377"/>
        <dbReference type="ChEBI" id="CHEBI:16630"/>
        <dbReference type="ChEBI" id="CHEBI:32364"/>
        <dbReference type="EC" id="4.2.1.10"/>
    </reaction>
</comment>
<evidence type="ECO:0000313" key="6">
    <source>
        <dbReference type="Proteomes" id="UP000317158"/>
    </source>
</evidence>
<dbReference type="EC" id="4.2.1.10" evidence="4"/>
<comment type="caution">
    <text evidence="4">Lacks conserved residue(s) required for the propagation of feature annotation.</text>
</comment>
<evidence type="ECO:0000313" key="5">
    <source>
        <dbReference type="EMBL" id="RZN65477.1"/>
    </source>
</evidence>
<name>A0A520KTS1_METT2</name>
<feature type="binding site" evidence="4">
    <location>
        <begin position="40"/>
        <end position="42"/>
    </location>
    <ligand>
        <name>3-dehydroquinate</name>
        <dbReference type="ChEBI" id="CHEBI:32364"/>
    </ligand>
</feature>
<protein>
    <recommendedName>
        <fullName evidence="4">3-dehydroquinate dehydratase</fullName>
        <shortName evidence="4">3-dehydroquinase</shortName>
        <ecNumber evidence="4">4.2.1.10</ecNumber>
    </recommendedName>
    <alternativeName>
        <fullName evidence="4">Type I DHQase</fullName>
    </alternativeName>
    <alternativeName>
        <fullName evidence="4">Type I dehydroquinase</fullName>
        <shortName evidence="4">DHQ1</shortName>
    </alternativeName>
</protein>
<dbReference type="InterPro" id="IPR018508">
    <property type="entry name" value="3-dehydroquinate_DH_AS"/>
</dbReference>
<dbReference type="PANTHER" id="PTHR43699">
    <property type="entry name" value="3-DEHYDROQUINATE DEHYDRATASE"/>
    <property type="match status" value="1"/>
</dbReference>
<feature type="binding site" evidence="4">
    <location>
        <position position="217"/>
    </location>
    <ligand>
        <name>3-dehydroquinate</name>
        <dbReference type="ChEBI" id="CHEBI:32364"/>
    </ligand>
</feature>
<comment type="caution">
    <text evidence="5">The sequence shown here is derived from an EMBL/GenBank/DDBJ whole genome shotgun (WGS) entry which is preliminary data.</text>
</comment>
<dbReference type="GO" id="GO:0009073">
    <property type="term" value="P:aromatic amino acid family biosynthetic process"/>
    <property type="evidence" value="ECO:0007669"/>
    <property type="project" value="UniProtKB-KW"/>
</dbReference>
<dbReference type="GO" id="GO:0003855">
    <property type="term" value="F:3-dehydroquinate dehydratase activity"/>
    <property type="evidence" value="ECO:0007669"/>
    <property type="project" value="UniProtKB-UniRule"/>
</dbReference>
<dbReference type="Gene3D" id="3.20.20.70">
    <property type="entry name" value="Aldolase class I"/>
    <property type="match status" value="1"/>
</dbReference>
<proteinExistence type="inferred from homology"/>
<comment type="subunit">
    <text evidence="4">Homodimer.</text>
</comment>
<dbReference type="NCBIfam" id="TIGR01093">
    <property type="entry name" value="aroD"/>
    <property type="match status" value="1"/>
</dbReference>
<evidence type="ECO:0000256" key="1">
    <source>
        <dbReference type="ARBA" id="ARBA00001864"/>
    </source>
</evidence>
<comment type="similarity">
    <text evidence="4">Belongs to the type-I 3-dehydroquinase family.</text>
</comment>
<dbReference type="GO" id="GO:0009423">
    <property type="term" value="P:chorismate biosynthetic process"/>
    <property type="evidence" value="ECO:0007669"/>
    <property type="project" value="UniProtKB-UniRule"/>
</dbReference>
<dbReference type="CDD" id="cd00502">
    <property type="entry name" value="DHQase_I"/>
    <property type="match status" value="1"/>
</dbReference>
<dbReference type="PROSITE" id="PS01028">
    <property type="entry name" value="DEHYDROQUINASE_I"/>
    <property type="match status" value="1"/>
</dbReference>
<feature type="binding site" evidence="4">
    <location>
        <position position="73"/>
    </location>
    <ligand>
        <name>3-dehydroquinate</name>
        <dbReference type="ChEBI" id="CHEBI:32364"/>
    </ligand>
</feature>
<evidence type="ECO:0000256" key="2">
    <source>
        <dbReference type="ARBA" id="ARBA00023239"/>
    </source>
</evidence>
<dbReference type="AlphaFoldDB" id="A0A520KTS1"/>
<dbReference type="SUPFAM" id="SSF51569">
    <property type="entry name" value="Aldolase"/>
    <property type="match status" value="1"/>
</dbReference>
<organism evidence="5 6">
    <name type="scientific">Methanoliparum thermophilum</name>
    <dbReference type="NCBI Taxonomy" id="2491083"/>
    <lineage>
        <taxon>Archaea</taxon>
        <taxon>Methanobacteriati</taxon>
        <taxon>Methanobacteriota</taxon>
        <taxon>Candidatus Methanoliparia</taxon>
        <taxon>Candidatus Methanoliparales</taxon>
        <taxon>Candidatus Methanoliparaceae</taxon>
        <taxon>Candidatus Methanoliparum</taxon>
    </lineage>
</organism>
<gene>
    <name evidence="4 5" type="primary">aroD</name>
    <name evidence="5" type="ORF">EF806_00875</name>
</gene>
<dbReference type="HAMAP" id="MF_00214">
    <property type="entry name" value="AroD"/>
    <property type="match status" value="1"/>
</dbReference>
<evidence type="ECO:0000256" key="3">
    <source>
        <dbReference type="ARBA" id="ARBA00023270"/>
    </source>
</evidence>
<feature type="active site" description="Proton donor/acceptor" evidence="4">
    <location>
        <position position="128"/>
    </location>
</feature>